<dbReference type="Pfam" id="PF07883">
    <property type="entry name" value="Cupin_2"/>
    <property type="match status" value="1"/>
</dbReference>
<gene>
    <name evidence="2" type="ORF">MMYC01_209896</name>
</gene>
<dbReference type="OrthoDB" id="9976870at2759"/>
<dbReference type="SUPFAM" id="SSF51182">
    <property type="entry name" value="RmlC-like cupins"/>
    <property type="match status" value="1"/>
</dbReference>
<evidence type="ECO:0000313" key="3">
    <source>
        <dbReference type="Proteomes" id="UP000078237"/>
    </source>
</evidence>
<sequence length="250" mass="27830">MPTKEAANPGRIVLPHVIGEDGSVSISALAGTRLGGAMVTRVLPDADADNTREFHFEVVIHPDHPRLRGLPKPPAHFHPYQEEYFTVVQGALGVEIEGVESVLRPGDGELVVRRGVNHRLCFPSGDSASAEPIRFYVSAERTAVAFALDLAFLENWYGYQEEVVVHGKKLDMIQVLCMWDAGDTYPTLPWWVPFRSSVSIAMGVVIGRWIGGLLGYRPFYKCWTTDWNLACAKMETSVFQRRFADRAKTA</sequence>
<comment type="caution">
    <text evidence="2">The sequence shown here is derived from an EMBL/GenBank/DDBJ whole genome shotgun (WGS) entry which is preliminary data.</text>
</comment>
<dbReference type="VEuPathDB" id="FungiDB:MMYC01_209896"/>
<dbReference type="InterPro" id="IPR013096">
    <property type="entry name" value="Cupin_2"/>
</dbReference>
<name>A0A175VP56_9PEZI</name>
<dbReference type="Proteomes" id="UP000078237">
    <property type="component" value="Unassembled WGS sequence"/>
</dbReference>
<reference evidence="2 3" key="1">
    <citation type="journal article" date="2016" name="Genome Announc.">
        <title>Genome Sequence of Madurella mycetomatis mm55, Isolated from a Human Mycetoma Case in Sudan.</title>
        <authorList>
            <person name="Smit S."/>
            <person name="Derks M.F."/>
            <person name="Bervoets S."/>
            <person name="Fahal A."/>
            <person name="van Leeuwen W."/>
            <person name="van Belkum A."/>
            <person name="van de Sande W.W."/>
        </authorList>
    </citation>
    <scope>NUCLEOTIDE SEQUENCE [LARGE SCALE GENOMIC DNA]</scope>
    <source>
        <strain evidence="3">mm55</strain>
    </source>
</reference>
<dbReference type="AlphaFoldDB" id="A0A175VP56"/>
<evidence type="ECO:0000313" key="2">
    <source>
        <dbReference type="EMBL" id="KXX73296.1"/>
    </source>
</evidence>
<accession>A0A175VP56</accession>
<dbReference type="EMBL" id="LCTW02000499">
    <property type="protein sequence ID" value="KXX73296.1"/>
    <property type="molecule type" value="Genomic_DNA"/>
</dbReference>
<protein>
    <submittedName>
        <fullName evidence="2">Protein SchB</fullName>
    </submittedName>
</protein>
<organism evidence="2 3">
    <name type="scientific">Madurella mycetomatis</name>
    <dbReference type="NCBI Taxonomy" id="100816"/>
    <lineage>
        <taxon>Eukaryota</taxon>
        <taxon>Fungi</taxon>
        <taxon>Dikarya</taxon>
        <taxon>Ascomycota</taxon>
        <taxon>Pezizomycotina</taxon>
        <taxon>Sordariomycetes</taxon>
        <taxon>Sordariomycetidae</taxon>
        <taxon>Sordariales</taxon>
        <taxon>Sordariales incertae sedis</taxon>
        <taxon>Madurella</taxon>
    </lineage>
</organism>
<proteinExistence type="predicted"/>
<evidence type="ECO:0000259" key="1">
    <source>
        <dbReference type="Pfam" id="PF07883"/>
    </source>
</evidence>
<keyword evidence="3" id="KW-1185">Reference proteome</keyword>
<dbReference type="InterPro" id="IPR011051">
    <property type="entry name" value="RmlC_Cupin_sf"/>
</dbReference>
<dbReference type="InterPro" id="IPR014710">
    <property type="entry name" value="RmlC-like_jellyroll"/>
</dbReference>
<feature type="domain" description="Cupin type-2" evidence="1">
    <location>
        <begin position="72"/>
        <end position="120"/>
    </location>
</feature>
<dbReference type="Gene3D" id="2.60.120.10">
    <property type="entry name" value="Jelly Rolls"/>
    <property type="match status" value="1"/>
</dbReference>
<dbReference type="STRING" id="100816.A0A175VP56"/>